<dbReference type="Proteomes" id="UP001597018">
    <property type="component" value="Unassembled WGS sequence"/>
</dbReference>
<dbReference type="PANTHER" id="PTHR11895">
    <property type="entry name" value="TRANSAMIDASE"/>
    <property type="match status" value="1"/>
</dbReference>
<dbReference type="Gene3D" id="3.90.1300.10">
    <property type="entry name" value="Amidase signature (AS) domain"/>
    <property type="match status" value="1"/>
</dbReference>
<name>A0ABW3FRM8_9PSEU</name>
<keyword evidence="4" id="KW-1185">Reference proteome</keyword>
<accession>A0ABW3FRM8</accession>
<gene>
    <name evidence="3" type="ORF">ACFQ16_12015</name>
</gene>
<proteinExistence type="inferred from homology"/>
<evidence type="ECO:0000256" key="1">
    <source>
        <dbReference type="ARBA" id="ARBA00009199"/>
    </source>
</evidence>
<dbReference type="InterPro" id="IPR020556">
    <property type="entry name" value="Amidase_CS"/>
</dbReference>
<evidence type="ECO:0000313" key="3">
    <source>
        <dbReference type="EMBL" id="MFD0920468.1"/>
    </source>
</evidence>
<comment type="caution">
    <text evidence="3">The sequence shown here is derived from an EMBL/GenBank/DDBJ whole genome shotgun (WGS) entry which is preliminary data.</text>
</comment>
<dbReference type="PANTHER" id="PTHR11895:SF7">
    <property type="entry name" value="GLUTAMYL-TRNA(GLN) AMIDOTRANSFERASE SUBUNIT A, MITOCHONDRIAL"/>
    <property type="match status" value="1"/>
</dbReference>
<dbReference type="RefSeq" id="WP_345600152.1">
    <property type="nucleotide sequence ID" value="NZ_BAABLT010000005.1"/>
</dbReference>
<evidence type="ECO:0000259" key="2">
    <source>
        <dbReference type="Pfam" id="PF01425"/>
    </source>
</evidence>
<comment type="similarity">
    <text evidence="1">Belongs to the amidase family.</text>
</comment>
<dbReference type="Pfam" id="PF01425">
    <property type="entry name" value="Amidase"/>
    <property type="match status" value="1"/>
</dbReference>
<dbReference type="SUPFAM" id="SSF75304">
    <property type="entry name" value="Amidase signature (AS) enzymes"/>
    <property type="match status" value="1"/>
</dbReference>
<dbReference type="PROSITE" id="PS00571">
    <property type="entry name" value="AMIDASES"/>
    <property type="match status" value="1"/>
</dbReference>
<dbReference type="InterPro" id="IPR000120">
    <property type="entry name" value="Amidase"/>
</dbReference>
<dbReference type="InterPro" id="IPR036928">
    <property type="entry name" value="AS_sf"/>
</dbReference>
<dbReference type="InterPro" id="IPR023631">
    <property type="entry name" value="Amidase_dom"/>
</dbReference>
<dbReference type="EMBL" id="JBHTIW010000007">
    <property type="protein sequence ID" value="MFD0920468.1"/>
    <property type="molecule type" value="Genomic_DNA"/>
</dbReference>
<sequence>MTGGTTVAGLGARLRAGIDTAVAVVGRALAAAEATGTGAFVQVRAERALAEAEVADRELAAGLDRGPLHGIPFAVKDNIDVAGCWTRCGTPGLGHHLAERDAAVVARLRAAGAVVVGKTRTHELAWGMLTPGCRNPRDLGRIAGGSSGGSAAAVGDGVVPLALGTDTAGSVRNPAALCGVVGVKPGVGETPMTGIAPLAPTQDTAGVLGTGPADCAAALLALGVPMHRADVRRVGIVADGWAGRVEPEVGAAVADAAARLRALGVEVVDVGVPHSSLAPAASFVIMLAESARRWFPADGVGPEIRARLLLGANLRDADYRRALAVREAIRAGLDAALADVDALLLATTPVTAAPVGAQVVDCAGRSVPVETAGTALTTLASVSGLPAVSVPGTATGLPVGVQFLAAATGTALRCAELVGTAR</sequence>
<reference evidence="4" key="1">
    <citation type="journal article" date="2019" name="Int. J. Syst. Evol. Microbiol.">
        <title>The Global Catalogue of Microorganisms (GCM) 10K type strain sequencing project: providing services to taxonomists for standard genome sequencing and annotation.</title>
        <authorList>
            <consortium name="The Broad Institute Genomics Platform"/>
            <consortium name="The Broad Institute Genome Sequencing Center for Infectious Disease"/>
            <person name="Wu L."/>
            <person name="Ma J."/>
        </authorList>
    </citation>
    <scope>NUCLEOTIDE SEQUENCE [LARGE SCALE GENOMIC DNA]</scope>
    <source>
        <strain evidence="4">CCUG 56401</strain>
    </source>
</reference>
<feature type="domain" description="Amidase" evidence="2">
    <location>
        <begin position="29"/>
        <end position="407"/>
    </location>
</feature>
<protein>
    <submittedName>
        <fullName evidence="3">Amidase</fullName>
    </submittedName>
</protein>
<evidence type="ECO:0000313" key="4">
    <source>
        <dbReference type="Proteomes" id="UP001597018"/>
    </source>
</evidence>
<organism evidence="3 4">
    <name type="scientific">Saccharopolyspora rosea</name>
    <dbReference type="NCBI Taxonomy" id="524884"/>
    <lineage>
        <taxon>Bacteria</taxon>
        <taxon>Bacillati</taxon>
        <taxon>Actinomycetota</taxon>
        <taxon>Actinomycetes</taxon>
        <taxon>Pseudonocardiales</taxon>
        <taxon>Pseudonocardiaceae</taxon>
        <taxon>Saccharopolyspora</taxon>
    </lineage>
</organism>